<organism evidence="3 4">
    <name type="scientific">Candidatus Roizmanbacteria bacterium RIFCSPHIGHO2_02_FULL_43_11</name>
    <dbReference type="NCBI Taxonomy" id="1802043"/>
    <lineage>
        <taxon>Bacteria</taxon>
        <taxon>Candidatus Roizmaniibacteriota</taxon>
    </lineage>
</organism>
<dbReference type="SUPFAM" id="SSF63446">
    <property type="entry name" value="Type I dockerin domain"/>
    <property type="match status" value="1"/>
</dbReference>
<evidence type="ECO:0000313" key="3">
    <source>
        <dbReference type="EMBL" id="OGK29852.1"/>
    </source>
</evidence>
<dbReference type="InterPro" id="IPR036439">
    <property type="entry name" value="Dockerin_dom_sf"/>
</dbReference>
<dbReference type="InterPro" id="IPR018247">
    <property type="entry name" value="EF_Hand_1_Ca_BS"/>
</dbReference>
<protein>
    <recommendedName>
        <fullName evidence="5">Dockerin domain-containing protein</fullName>
    </recommendedName>
</protein>
<evidence type="ECO:0000256" key="2">
    <source>
        <dbReference type="SAM" id="Phobius"/>
    </source>
</evidence>
<gene>
    <name evidence="3" type="ORF">A3D08_00705</name>
</gene>
<accession>A0A1F7HGD6</accession>
<sequence>MSQKGEIATTITVFTVMLMTLGLVIGSLVTFERTTLTTEAQSSASVAPNSGNPDVEIAFSPITRRSGTSQKQITVSLCFKDHVRIPSSGNFTIQAALKRKTGDDIALGSSVQERILSNRELYKCTGGKRDYKVFMYSSLNDLKEKPNREDITGIVFNIVTSGNFDPKPQLLLGTLSDISVVFGLEPPTSGPTPVFEPKACPQLANHAPAGVIQNALANPSNISGWSELEKPNEPESDTNKRKTLLTLQDIDLRYDTIVNPLIFTATCPEPSEPGKLTVNVTFQNTSFTGAFDGFAYNTQTCDLDEAAYTGTYKGESKDCGTGVNKKVTHTMKKPATQPFTETLTDTFENIPGGKRIVQLPYGFWRNFDTPQARKDNSGVLITFNGTVCVGKIEKGSLPSCLLTVNNDTTLNISISLPDTAKKTLRLGYKDSPAGCTIVTDGSASLTRTGNPCSGFFNKSSGILRLDYVNNTDATKSSLWEIVRCHGDLASNRNTCTKNDFVTDTIDVKNFFSEASATDIPAGKIRTCRLKITDYPFSDETESKVKEVITCEIVPIPSPTTGTTPPASRDTYTATLSIYNSASVSIVKVFTKACANGENCVDDAIDTDIRSQTRGVVEFDLGNVTPNVRFFTLRVAVQLADQNDSQGFNQELNVSDPQNVYYDLKVTSDDVTGTAKTEFSASDISGNDCVNADDASKVINKLADISAPDKCAAEDINCDGVVNTLDLSVIISNLNKGQGCAFNN</sequence>
<feature type="transmembrane region" description="Helical" evidence="2">
    <location>
        <begin position="7"/>
        <end position="31"/>
    </location>
</feature>
<evidence type="ECO:0000313" key="4">
    <source>
        <dbReference type="Proteomes" id="UP000178098"/>
    </source>
</evidence>
<dbReference type="PROSITE" id="PS00018">
    <property type="entry name" value="EF_HAND_1"/>
    <property type="match status" value="1"/>
</dbReference>
<feature type="compositionally biased region" description="Basic and acidic residues" evidence="1">
    <location>
        <begin position="227"/>
        <end position="240"/>
    </location>
</feature>
<dbReference type="Proteomes" id="UP000178098">
    <property type="component" value="Unassembled WGS sequence"/>
</dbReference>
<dbReference type="Gene3D" id="1.10.1330.10">
    <property type="entry name" value="Dockerin domain"/>
    <property type="match status" value="1"/>
</dbReference>
<dbReference type="Pfam" id="PF00404">
    <property type="entry name" value="Dockerin_1"/>
    <property type="match status" value="1"/>
</dbReference>
<dbReference type="GO" id="GO:0004553">
    <property type="term" value="F:hydrolase activity, hydrolyzing O-glycosyl compounds"/>
    <property type="evidence" value="ECO:0007669"/>
    <property type="project" value="InterPro"/>
</dbReference>
<keyword evidence="2" id="KW-1133">Transmembrane helix</keyword>
<dbReference type="InterPro" id="IPR002105">
    <property type="entry name" value="Dockerin_1_rpt"/>
</dbReference>
<comment type="caution">
    <text evidence="3">The sequence shown here is derived from an EMBL/GenBank/DDBJ whole genome shotgun (WGS) entry which is preliminary data.</text>
</comment>
<feature type="region of interest" description="Disordered" evidence="1">
    <location>
        <begin position="222"/>
        <end position="241"/>
    </location>
</feature>
<keyword evidence="2" id="KW-0812">Transmembrane</keyword>
<evidence type="ECO:0000256" key="1">
    <source>
        <dbReference type="SAM" id="MobiDB-lite"/>
    </source>
</evidence>
<dbReference type="AlphaFoldDB" id="A0A1F7HGD6"/>
<reference evidence="3 4" key="1">
    <citation type="journal article" date="2016" name="Nat. Commun.">
        <title>Thousands of microbial genomes shed light on interconnected biogeochemical processes in an aquifer system.</title>
        <authorList>
            <person name="Anantharaman K."/>
            <person name="Brown C.T."/>
            <person name="Hug L.A."/>
            <person name="Sharon I."/>
            <person name="Castelle C.J."/>
            <person name="Probst A.J."/>
            <person name="Thomas B.C."/>
            <person name="Singh A."/>
            <person name="Wilkins M.J."/>
            <person name="Karaoz U."/>
            <person name="Brodie E.L."/>
            <person name="Williams K.H."/>
            <person name="Hubbard S.S."/>
            <person name="Banfield J.F."/>
        </authorList>
    </citation>
    <scope>NUCLEOTIDE SEQUENCE [LARGE SCALE GENOMIC DNA]</scope>
</reference>
<evidence type="ECO:0008006" key="5">
    <source>
        <dbReference type="Google" id="ProtNLM"/>
    </source>
</evidence>
<dbReference type="EMBL" id="MFZT01000038">
    <property type="protein sequence ID" value="OGK29852.1"/>
    <property type="molecule type" value="Genomic_DNA"/>
</dbReference>
<keyword evidence="2" id="KW-0472">Membrane</keyword>
<dbReference type="GO" id="GO:0000272">
    <property type="term" value="P:polysaccharide catabolic process"/>
    <property type="evidence" value="ECO:0007669"/>
    <property type="project" value="InterPro"/>
</dbReference>
<name>A0A1F7HGD6_9BACT</name>
<proteinExistence type="predicted"/>